<accession>A0A4Y2BVG1</accession>
<sequence length="101" mass="12041">MNLHRESVVKRNRIPLPVPQHSRKRSLRQKKFDGLCSVIMDGHTDFHTFGKVSMTAVRYRDEVWEPYLALKETAGYDFNFMDDNTYPHRTHLDDKFLENED</sequence>
<comment type="caution">
    <text evidence="1">The sequence shown here is derived from an EMBL/GenBank/DDBJ whole genome shotgun (WGS) entry which is preliminary data.</text>
</comment>
<protein>
    <submittedName>
        <fullName evidence="1">Uncharacterized protein</fullName>
    </submittedName>
</protein>
<dbReference type="Proteomes" id="UP000499080">
    <property type="component" value="Unassembled WGS sequence"/>
</dbReference>
<evidence type="ECO:0000313" key="1">
    <source>
        <dbReference type="EMBL" id="GBL95739.1"/>
    </source>
</evidence>
<dbReference type="Gene3D" id="3.30.420.10">
    <property type="entry name" value="Ribonuclease H-like superfamily/Ribonuclease H"/>
    <property type="match status" value="1"/>
</dbReference>
<organism evidence="1 2">
    <name type="scientific">Araneus ventricosus</name>
    <name type="common">Orbweaver spider</name>
    <name type="synonym">Epeira ventricosa</name>
    <dbReference type="NCBI Taxonomy" id="182803"/>
    <lineage>
        <taxon>Eukaryota</taxon>
        <taxon>Metazoa</taxon>
        <taxon>Ecdysozoa</taxon>
        <taxon>Arthropoda</taxon>
        <taxon>Chelicerata</taxon>
        <taxon>Arachnida</taxon>
        <taxon>Araneae</taxon>
        <taxon>Araneomorphae</taxon>
        <taxon>Entelegynae</taxon>
        <taxon>Araneoidea</taxon>
        <taxon>Araneidae</taxon>
        <taxon>Araneus</taxon>
    </lineage>
</organism>
<dbReference type="InterPro" id="IPR036397">
    <property type="entry name" value="RNaseH_sf"/>
</dbReference>
<proteinExistence type="predicted"/>
<dbReference type="OrthoDB" id="4843387at2759"/>
<dbReference type="AlphaFoldDB" id="A0A4Y2BVG1"/>
<dbReference type="GO" id="GO:0003676">
    <property type="term" value="F:nucleic acid binding"/>
    <property type="evidence" value="ECO:0007669"/>
    <property type="project" value="InterPro"/>
</dbReference>
<dbReference type="EMBL" id="BGPR01000114">
    <property type="protein sequence ID" value="GBL95739.1"/>
    <property type="molecule type" value="Genomic_DNA"/>
</dbReference>
<gene>
    <name evidence="1" type="ORF">AVEN_682_1</name>
</gene>
<keyword evidence="2" id="KW-1185">Reference proteome</keyword>
<evidence type="ECO:0000313" key="2">
    <source>
        <dbReference type="Proteomes" id="UP000499080"/>
    </source>
</evidence>
<reference evidence="1 2" key="1">
    <citation type="journal article" date="2019" name="Sci. Rep.">
        <title>Orb-weaving spider Araneus ventricosus genome elucidates the spidroin gene catalogue.</title>
        <authorList>
            <person name="Kono N."/>
            <person name="Nakamura H."/>
            <person name="Ohtoshi R."/>
            <person name="Moran D.A.P."/>
            <person name="Shinohara A."/>
            <person name="Yoshida Y."/>
            <person name="Fujiwara M."/>
            <person name="Mori M."/>
            <person name="Tomita M."/>
            <person name="Arakawa K."/>
        </authorList>
    </citation>
    <scope>NUCLEOTIDE SEQUENCE [LARGE SCALE GENOMIC DNA]</scope>
</reference>
<name>A0A4Y2BVG1_ARAVE</name>